<feature type="region of interest" description="Disordered" evidence="1">
    <location>
        <begin position="202"/>
        <end position="226"/>
    </location>
</feature>
<organism evidence="2 3">
    <name type="scientific">Tritrichomonas musculus</name>
    <dbReference type="NCBI Taxonomy" id="1915356"/>
    <lineage>
        <taxon>Eukaryota</taxon>
        <taxon>Metamonada</taxon>
        <taxon>Parabasalia</taxon>
        <taxon>Tritrichomonadida</taxon>
        <taxon>Tritrichomonadidae</taxon>
        <taxon>Tritrichomonas</taxon>
    </lineage>
</organism>
<protein>
    <submittedName>
        <fullName evidence="2">Uncharacterized protein</fullName>
    </submittedName>
</protein>
<accession>A0ABR2JLK7</accession>
<evidence type="ECO:0000313" key="3">
    <source>
        <dbReference type="Proteomes" id="UP001470230"/>
    </source>
</evidence>
<dbReference type="Proteomes" id="UP001470230">
    <property type="component" value="Unassembled WGS sequence"/>
</dbReference>
<proteinExistence type="predicted"/>
<feature type="compositionally biased region" description="Polar residues" evidence="1">
    <location>
        <begin position="211"/>
        <end position="226"/>
    </location>
</feature>
<evidence type="ECO:0000256" key="1">
    <source>
        <dbReference type="SAM" id="MobiDB-lite"/>
    </source>
</evidence>
<dbReference type="EMBL" id="JAPFFF010000011">
    <property type="protein sequence ID" value="KAK8878661.1"/>
    <property type="molecule type" value="Genomic_DNA"/>
</dbReference>
<evidence type="ECO:0000313" key="2">
    <source>
        <dbReference type="EMBL" id="KAK8878661.1"/>
    </source>
</evidence>
<sequence>MFLNLMLPGAKNWKPYWVEIREQFLDISTEYGKEAFTSFHIGVLKVRPSKDFPDRPDVLEFYDGDGFTNTHFHVFTYDPFDILEFFKKICTAYKSWRQTLSSHHEAKIFKCEVKPPGFFAGIVTWNVEADHIDIGKGNQIQSIQLSDVINITPVANPSKSAQFKFASKGSDPSEQRCTTMDSMKKLLDAIYTNKFIQKYPNTTEAAPVPTQPEQNASVSPAAPTNA</sequence>
<name>A0ABR2JLK7_9EUKA</name>
<reference evidence="2 3" key="1">
    <citation type="submission" date="2024-04" db="EMBL/GenBank/DDBJ databases">
        <title>Tritrichomonas musculus Genome.</title>
        <authorList>
            <person name="Alves-Ferreira E."/>
            <person name="Grigg M."/>
            <person name="Lorenzi H."/>
            <person name="Galac M."/>
        </authorList>
    </citation>
    <scope>NUCLEOTIDE SEQUENCE [LARGE SCALE GENOMIC DNA]</scope>
    <source>
        <strain evidence="2 3">EAF2021</strain>
    </source>
</reference>
<gene>
    <name evidence="2" type="ORF">M9Y10_005441</name>
</gene>
<keyword evidence="3" id="KW-1185">Reference proteome</keyword>
<comment type="caution">
    <text evidence="2">The sequence shown here is derived from an EMBL/GenBank/DDBJ whole genome shotgun (WGS) entry which is preliminary data.</text>
</comment>